<dbReference type="EMBL" id="FNNC01000002">
    <property type="protein sequence ID" value="SDW46188.1"/>
    <property type="molecule type" value="Genomic_DNA"/>
</dbReference>
<protein>
    <submittedName>
        <fullName evidence="1">Uncharacterized protein</fullName>
    </submittedName>
</protein>
<gene>
    <name evidence="1" type="ORF">SAMN05421781_1529</name>
</gene>
<reference evidence="1 2" key="1">
    <citation type="submission" date="2016-10" db="EMBL/GenBank/DDBJ databases">
        <authorList>
            <person name="de Groot N.N."/>
        </authorList>
    </citation>
    <scope>NUCLEOTIDE SEQUENCE [LARGE SCALE GENOMIC DNA]</scope>
    <source>
        <strain evidence="1 2">DSM 23126</strain>
    </source>
</reference>
<organism evidence="1 2">
    <name type="scientific">Marinococcus luteus</name>
    <dbReference type="NCBI Taxonomy" id="1122204"/>
    <lineage>
        <taxon>Bacteria</taxon>
        <taxon>Bacillati</taxon>
        <taxon>Bacillota</taxon>
        <taxon>Bacilli</taxon>
        <taxon>Bacillales</taxon>
        <taxon>Bacillaceae</taxon>
        <taxon>Marinococcus</taxon>
    </lineage>
</organism>
<accession>A0A1H2TR05</accession>
<dbReference type="Proteomes" id="UP000199488">
    <property type="component" value="Unassembled WGS sequence"/>
</dbReference>
<name>A0A1H2TR05_9BACI</name>
<proteinExistence type="predicted"/>
<sequence>MGSQSVSELTAGTNYKASEIDSFVENNHVTVVSNNENQLFTEPDREYKVVYKFGGYFDHSEELGGKEFVEKPTYVVEKV</sequence>
<evidence type="ECO:0000313" key="1">
    <source>
        <dbReference type="EMBL" id="SDW46188.1"/>
    </source>
</evidence>
<dbReference type="RefSeq" id="WP_091613240.1">
    <property type="nucleotide sequence ID" value="NZ_FNNC01000002.1"/>
</dbReference>
<keyword evidence="2" id="KW-1185">Reference proteome</keyword>
<dbReference type="OrthoDB" id="2969981at2"/>
<evidence type="ECO:0000313" key="2">
    <source>
        <dbReference type="Proteomes" id="UP000199488"/>
    </source>
</evidence>
<dbReference type="AlphaFoldDB" id="A0A1H2TR05"/>